<dbReference type="Proteomes" id="UP000595437">
    <property type="component" value="Chromosome 13"/>
</dbReference>
<name>A0A7T8JXD7_CALRO</name>
<reference evidence="2" key="1">
    <citation type="submission" date="2021-01" db="EMBL/GenBank/DDBJ databases">
        <title>Caligus Genome Assembly.</title>
        <authorList>
            <person name="Gallardo-Escarate C."/>
        </authorList>
    </citation>
    <scope>NUCLEOTIDE SEQUENCE [LARGE SCALE GENOMIC DNA]</scope>
</reference>
<gene>
    <name evidence="1" type="ORF">FKW44_019414</name>
</gene>
<evidence type="ECO:0000313" key="2">
    <source>
        <dbReference type="Proteomes" id="UP000595437"/>
    </source>
</evidence>
<protein>
    <submittedName>
        <fullName evidence="1">Uncharacterized protein</fullName>
    </submittedName>
</protein>
<evidence type="ECO:0000313" key="1">
    <source>
        <dbReference type="EMBL" id="QQP38742.1"/>
    </source>
</evidence>
<keyword evidence="2" id="KW-1185">Reference proteome</keyword>
<sequence>MSSELERRTVIMWRSVAAVRQGDHRLLQIPQSYCLQHCQVLQGVGGHRGRILTRKERLQTIPSRKRSTDFIDRLQTMINDDPSVLCRHCLKG</sequence>
<dbReference type="EMBL" id="CP045902">
    <property type="protein sequence ID" value="QQP38742.1"/>
    <property type="molecule type" value="Genomic_DNA"/>
</dbReference>
<accession>A0A7T8JXD7</accession>
<dbReference type="AlphaFoldDB" id="A0A7T8JXD7"/>
<organism evidence="1 2">
    <name type="scientific">Caligus rogercresseyi</name>
    <name type="common">Sea louse</name>
    <dbReference type="NCBI Taxonomy" id="217165"/>
    <lineage>
        <taxon>Eukaryota</taxon>
        <taxon>Metazoa</taxon>
        <taxon>Ecdysozoa</taxon>
        <taxon>Arthropoda</taxon>
        <taxon>Crustacea</taxon>
        <taxon>Multicrustacea</taxon>
        <taxon>Hexanauplia</taxon>
        <taxon>Copepoda</taxon>
        <taxon>Siphonostomatoida</taxon>
        <taxon>Caligidae</taxon>
        <taxon>Caligus</taxon>
    </lineage>
</organism>
<proteinExistence type="predicted"/>